<dbReference type="AlphaFoldDB" id="A0AAD6DY99"/>
<evidence type="ECO:0000313" key="3">
    <source>
        <dbReference type="Proteomes" id="UP001213799"/>
    </source>
</evidence>
<dbReference type="EMBL" id="JAQJAE010000004">
    <property type="protein sequence ID" value="KAJ5597207.1"/>
    <property type="molecule type" value="Genomic_DNA"/>
</dbReference>
<dbReference type="Proteomes" id="UP001213799">
    <property type="component" value="Unassembled WGS sequence"/>
</dbReference>
<evidence type="ECO:0000256" key="1">
    <source>
        <dbReference type="SAM" id="MobiDB-lite"/>
    </source>
</evidence>
<gene>
    <name evidence="2" type="ORF">N7537_007291</name>
</gene>
<protein>
    <submittedName>
        <fullName evidence="2">Uncharacterized protein</fullName>
    </submittedName>
</protein>
<dbReference type="GeneID" id="81588590"/>
<organism evidence="2 3">
    <name type="scientific">Penicillium hordei</name>
    <dbReference type="NCBI Taxonomy" id="40994"/>
    <lineage>
        <taxon>Eukaryota</taxon>
        <taxon>Fungi</taxon>
        <taxon>Dikarya</taxon>
        <taxon>Ascomycota</taxon>
        <taxon>Pezizomycotina</taxon>
        <taxon>Eurotiomycetes</taxon>
        <taxon>Eurotiomycetidae</taxon>
        <taxon>Eurotiales</taxon>
        <taxon>Aspergillaceae</taxon>
        <taxon>Penicillium</taxon>
    </lineage>
</organism>
<dbReference type="RefSeq" id="XP_056750424.1">
    <property type="nucleotide sequence ID" value="XM_056898348.1"/>
</dbReference>
<proteinExistence type="predicted"/>
<comment type="caution">
    <text evidence="2">The sequence shown here is derived from an EMBL/GenBank/DDBJ whole genome shotgun (WGS) entry which is preliminary data.</text>
</comment>
<keyword evidence="3" id="KW-1185">Reference proteome</keyword>
<feature type="region of interest" description="Disordered" evidence="1">
    <location>
        <begin position="1"/>
        <end position="21"/>
    </location>
</feature>
<reference evidence="2" key="2">
    <citation type="submission" date="2023-01" db="EMBL/GenBank/DDBJ databases">
        <authorList>
            <person name="Petersen C."/>
        </authorList>
    </citation>
    <scope>NUCLEOTIDE SEQUENCE</scope>
    <source>
        <strain evidence="2">IBT 12815</strain>
    </source>
</reference>
<accession>A0AAD6DY99</accession>
<evidence type="ECO:0000313" key="2">
    <source>
        <dbReference type="EMBL" id="KAJ5597207.1"/>
    </source>
</evidence>
<sequence length="71" mass="7664">MAMTACTDLGKQKATTSSSPTPCYAKFDASWRERESSSEDNGAFCGIFRHPWIEVAEDASDKVLGGKAFAV</sequence>
<name>A0AAD6DY99_9EURO</name>
<reference evidence="2" key="1">
    <citation type="journal article" date="2023" name="IMA Fungus">
        <title>Comparative genomic study of the Penicillium genus elucidates a diverse pangenome and 15 lateral gene transfer events.</title>
        <authorList>
            <person name="Petersen C."/>
            <person name="Sorensen T."/>
            <person name="Nielsen M.R."/>
            <person name="Sondergaard T.E."/>
            <person name="Sorensen J.L."/>
            <person name="Fitzpatrick D.A."/>
            <person name="Frisvad J.C."/>
            <person name="Nielsen K.L."/>
        </authorList>
    </citation>
    <scope>NUCLEOTIDE SEQUENCE</scope>
    <source>
        <strain evidence="2">IBT 12815</strain>
    </source>
</reference>